<dbReference type="InterPro" id="IPR008228">
    <property type="entry name" value="UCP006173"/>
</dbReference>
<comment type="caution">
    <text evidence="2">The sequence shown here is derived from an EMBL/GenBank/DDBJ whole genome shotgun (WGS) entry which is preliminary data.</text>
</comment>
<dbReference type="EMBL" id="BMIP01000008">
    <property type="protein sequence ID" value="GGD79222.1"/>
    <property type="molecule type" value="Genomic_DNA"/>
</dbReference>
<dbReference type="RefSeq" id="WP_066771997.1">
    <property type="nucleotide sequence ID" value="NZ_BMIP01000008.1"/>
</dbReference>
<evidence type="ECO:0000256" key="1">
    <source>
        <dbReference type="HAMAP-Rule" id="MF_00676"/>
    </source>
</evidence>
<dbReference type="OrthoDB" id="9786855at2"/>
<gene>
    <name evidence="2" type="ORF">GCM10010990_31370</name>
</gene>
<reference evidence="2" key="1">
    <citation type="journal article" date="2014" name="Int. J. Syst. Evol. Microbiol.">
        <title>Complete genome sequence of Corynebacterium casei LMG S-19264T (=DSM 44701T), isolated from a smear-ripened cheese.</title>
        <authorList>
            <consortium name="US DOE Joint Genome Institute (JGI-PGF)"/>
            <person name="Walter F."/>
            <person name="Albersmeier A."/>
            <person name="Kalinowski J."/>
            <person name="Ruckert C."/>
        </authorList>
    </citation>
    <scope>NUCLEOTIDE SEQUENCE</scope>
    <source>
        <strain evidence="2">CGMCC 1.15360</strain>
    </source>
</reference>
<evidence type="ECO:0000313" key="3">
    <source>
        <dbReference type="Proteomes" id="UP000612349"/>
    </source>
</evidence>
<name>A0A916Z883_9SPHN</name>
<sequence>MGALKDTGPDGEAFWEKPLAELTDEQWEALCDGCGQCCTHKLEDADTGEIYPTNVSCKLLDVTTARCTNYAHRKAFVPDCLQLTRETAGDLPWLPDTCAYRLRAHGKPLPEWHYLISGDRGAVHRAGVSVAGKVISEDEAGPIEAHVQIDGYVLMDAPGDDDDGDFFL</sequence>
<dbReference type="AlphaFoldDB" id="A0A916Z883"/>
<dbReference type="InterPro" id="IPR005358">
    <property type="entry name" value="Puta_zinc/iron-chelating_dom"/>
</dbReference>
<dbReference type="Pfam" id="PF03692">
    <property type="entry name" value="CxxCxxCC"/>
    <property type="match status" value="1"/>
</dbReference>
<dbReference type="Proteomes" id="UP000612349">
    <property type="component" value="Unassembled WGS sequence"/>
</dbReference>
<accession>A0A916Z883</accession>
<evidence type="ECO:0000313" key="2">
    <source>
        <dbReference type="EMBL" id="GGD79222.1"/>
    </source>
</evidence>
<proteinExistence type="inferred from homology"/>
<protein>
    <recommendedName>
        <fullName evidence="1">UPF0260 protein GCM10010990_31370</fullName>
    </recommendedName>
</protein>
<organism evidence="2 3">
    <name type="scientific">Croceicoccus mobilis</name>
    <dbReference type="NCBI Taxonomy" id="1703339"/>
    <lineage>
        <taxon>Bacteria</taxon>
        <taxon>Pseudomonadati</taxon>
        <taxon>Pseudomonadota</taxon>
        <taxon>Alphaproteobacteria</taxon>
        <taxon>Sphingomonadales</taxon>
        <taxon>Erythrobacteraceae</taxon>
        <taxon>Croceicoccus</taxon>
    </lineage>
</organism>
<dbReference type="HAMAP" id="MF_00676">
    <property type="entry name" value="UPF0260"/>
    <property type="match status" value="1"/>
</dbReference>
<dbReference type="PANTHER" id="PTHR37421:SF1">
    <property type="entry name" value="UPF0260 PROTEIN YCGN"/>
    <property type="match status" value="1"/>
</dbReference>
<keyword evidence="3" id="KW-1185">Reference proteome</keyword>
<reference evidence="2" key="2">
    <citation type="submission" date="2020-09" db="EMBL/GenBank/DDBJ databases">
        <authorList>
            <person name="Sun Q."/>
            <person name="Zhou Y."/>
        </authorList>
    </citation>
    <scope>NUCLEOTIDE SEQUENCE</scope>
    <source>
        <strain evidence="2">CGMCC 1.15360</strain>
    </source>
</reference>
<dbReference type="NCBIfam" id="NF003507">
    <property type="entry name" value="PRK05170.2-5"/>
    <property type="match status" value="1"/>
</dbReference>
<dbReference type="PANTHER" id="PTHR37421">
    <property type="entry name" value="UPF0260 PROTEIN YCGN"/>
    <property type="match status" value="1"/>
</dbReference>
<comment type="similarity">
    <text evidence="1">Belongs to the UPF0260 family.</text>
</comment>
<dbReference type="NCBIfam" id="NF003501">
    <property type="entry name" value="PRK05170.1-5"/>
    <property type="match status" value="1"/>
</dbReference>